<protein>
    <submittedName>
        <fullName evidence="2">Nuclear transport factor 2 family protein</fullName>
    </submittedName>
</protein>
<dbReference type="Gene3D" id="3.10.450.50">
    <property type="match status" value="1"/>
</dbReference>
<evidence type="ECO:0000313" key="2">
    <source>
        <dbReference type="EMBL" id="NHZ89186.1"/>
    </source>
</evidence>
<feature type="domain" description="SnoaL-like" evidence="1">
    <location>
        <begin position="36"/>
        <end position="120"/>
    </location>
</feature>
<organism evidence="2 3">
    <name type="scientific">Massilia mucilaginosa</name>
    <dbReference type="NCBI Taxonomy" id="2609282"/>
    <lineage>
        <taxon>Bacteria</taxon>
        <taxon>Pseudomonadati</taxon>
        <taxon>Pseudomonadota</taxon>
        <taxon>Betaproteobacteria</taxon>
        <taxon>Burkholderiales</taxon>
        <taxon>Oxalobacteraceae</taxon>
        <taxon>Telluria group</taxon>
        <taxon>Massilia</taxon>
    </lineage>
</organism>
<dbReference type="Proteomes" id="UP000609726">
    <property type="component" value="Unassembled WGS sequence"/>
</dbReference>
<accession>A0ABX0NQX8</accession>
<evidence type="ECO:0000259" key="1">
    <source>
        <dbReference type="Pfam" id="PF12680"/>
    </source>
</evidence>
<dbReference type="InterPro" id="IPR037401">
    <property type="entry name" value="SnoaL-like"/>
</dbReference>
<evidence type="ECO:0000313" key="3">
    <source>
        <dbReference type="Proteomes" id="UP000609726"/>
    </source>
</evidence>
<proteinExistence type="predicted"/>
<dbReference type="InterPro" id="IPR032710">
    <property type="entry name" value="NTF2-like_dom_sf"/>
</dbReference>
<name>A0ABX0NQX8_9BURK</name>
<gene>
    <name evidence="2" type="ORF">F2P45_09170</name>
</gene>
<keyword evidence="3" id="KW-1185">Reference proteome</keyword>
<reference evidence="2 3" key="1">
    <citation type="submission" date="2019-10" db="EMBL/GenBank/DDBJ databases">
        <title>Taxonomy of Antarctic Massilia spp.: description of Massilia rubra sp. nov., Massilia aquatica sp. nov., Massilia mucilaginosa sp. nov., Massilia frigida sp. nov. isolated from streams, lakes and regoliths.</title>
        <authorList>
            <person name="Holochova P."/>
            <person name="Sedlacek I."/>
            <person name="Kralova S."/>
            <person name="Maslanova I."/>
            <person name="Busse H.-J."/>
            <person name="Stankova E."/>
            <person name="Vrbovska V."/>
            <person name="Kovarovic V."/>
            <person name="Bartak M."/>
            <person name="Svec P."/>
            <person name="Pantucek R."/>
        </authorList>
    </citation>
    <scope>NUCLEOTIDE SEQUENCE [LARGE SCALE GENOMIC DNA]</scope>
    <source>
        <strain evidence="2 3">CCM 8733</strain>
    </source>
</reference>
<dbReference type="EMBL" id="WHJH01000007">
    <property type="protein sequence ID" value="NHZ89186.1"/>
    <property type="molecule type" value="Genomic_DNA"/>
</dbReference>
<sequence>MKHYALFIDDRASYDGSSFDTSRGNTMTLQLATPIATYFAAANAADSDQLALCFAPEASVRDEGHTIHGRAAIAAWASASQRRYGAVATPRTVRDDGADVVVTADVSGNFPGSPLPLHYHFTLGESGIAALAITP</sequence>
<comment type="caution">
    <text evidence="2">The sequence shown here is derived from an EMBL/GenBank/DDBJ whole genome shotgun (WGS) entry which is preliminary data.</text>
</comment>
<dbReference type="Pfam" id="PF12680">
    <property type="entry name" value="SnoaL_2"/>
    <property type="match status" value="1"/>
</dbReference>
<dbReference type="SUPFAM" id="SSF54427">
    <property type="entry name" value="NTF2-like"/>
    <property type="match status" value="1"/>
</dbReference>